<proteinExistence type="predicted"/>
<evidence type="ECO:0000313" key="2">
    <source>
        <dbReference type="EnsemblMetazoa" id="XP_022658405"/>
    </source>
</evidence>
<name>A0A7M7JZT3_VARDE</name>
<evidence type="ECO:0000313" key="3">
    <source>
        <dbReference type="Proteomes" id="UP000594260"/>
    </source>
</evidence>
<organism evidence="2 3">
    <name type="scientific">Varroa destructor</name>
    <name type="common">Honeybee mite</name>
    <dbReference type="NCBI Taxonomy" id="109461"/>
    <lineage>
        <taxon>Eukaryota</taxon>
        <taxon>Metazoa</taxon>
        <taxon>Ecdysozoa</taxon>
        <taxon>Arthropoda</taxon>
        <taxon>Chelicerata</taxon>
        <taxon>Arachnida</taxon>
        <taxon>Acari</taxon>
        <taxon>Parasitiformes</taxon>
        <taxon>Mesostigmata</taxon>
        <taxon>Gamasina</taxon>
        <taxon>Dermanyssoidea</taxon>
        <taxon>Varroidae</taxon>
        <taxon>Varroa</taxon>
    </lineage>
</organism>
<dbReference type="InParanoid" id="A0A7M7JZT3"/>
<sequence length="215" mass="23907">MPLVPIGDSRNRPRTRSLAASAERFRPSLRYLLSAWHLNQRVDNSPFSSLQEQELCKIAHAKAEGGTQLSQSAFCVLVYRFAVRFNRASTGHLQAWRNSGGRAGKKWLKGFLARYPELRNAFVNETTASVSASLLELPSNLASSQRSRKQKSNAGLASSNDHKENKGAHPQSAGKKVVTISYHSKKIGTNPARQQRDQISKQSNVRQVVIETLVR</sequence>
<protein>
    <recommendedName>
        <fullName evidence="4">Transposase</fullName>
    </recommendedName>
</protein>
<dbReference type="EnsemblMetazoa" id="XM_022802670">
    <property type="protein sequence ID" value="XP_022658405"/>
    <property type="gene ID" value="LOC111249165"/>
</dbReference>
<dbReference type="AlphaFoldDB" id="A0A7M7JZT3"/>
<feature type="region of interest" description="Disordered" evidence="1">
    <location>
        <begin position="141"/>
        <end position="177"/>
    </location>
</feature>
<accession>A0A7M7JZT3</accession>
<evidence type="ECO:0000256" key="1">
    <source>
        <dbReference type="SAM" id="MobiDB-lite"/>
    </source>
</evidence>
<reference evidence="2" key="1">
    <citation type="submission" date="2021-01" db="UniProtKB">
        <authorList>
            <consortium name="EnsemblMetazoa"/>
        </authorList>
    </citation>
    <scope>IDENTIFICATION</scope>
</reference>
<keyword evidence="3" id="KW-1185">Reference proteome</keyword>
<dbReference type="KEGG" id="vde:111249165"/>
<dbReference type="GeneID" id="111249165"/>
<dbReference type="Proteomes" id="UP000594260">
    <property type="component" value="Unplaced"/>
</dbReference>
<evidence type="ECO:0008006" key="4">
    <source>
        <dbReference type="Google" id="ProtNLM"/>
    </source>
</evidence>
<dbReference type="RefSeq" id="XP_022658405.1">
    <property type="nucleotide sequence ID" value="XM_022802670.1"/>
</dbReference>